<dbReference type="GeneID" id="17297213"/>
<dbReference type="EnsemblProtists" id="EKX40514">
    <property type="protein sequence ID" value="EKX40514"/>
    <property type="gene ID" value="GUITHDRAFT_113300"/>
</dbReference>
<reference evidence="6" key="2">
    <citation type="submission" date="2012-11" db="EMBL/GenBank/DDBJ databases">
        <authorList>
            <person name="Kuo A."/>
            <person name="Curtis B.A."/>
            <person name="Tanifuji G."/>
            <person name="Burki F."/>
            <person name="Gruber A."/>
            <person name="Irimia M."/>
            <person name="Maruyama S."/>
            <person name="Arias M.C."/>
            <person name="Ball S.G."/>
            <person name="Gile G.H."/>
            <person name="Hirakawa Y."/>
            <person name="Hopkins J.F."/>
            <person name="Rensing S.A."/>
            <person name="Schmutz J."/>
            <person name="Symeonidi A."/>
            <person name="Elias M."/>
            <person name="Eveleigh R.J."/>
            <person name="Herman E.K."/>
            <person name="Klute M.J."/>
            <person name="Nakayama T."/>
            <person name="Obornik M."/>
            <person name="Reyes-Prieto A."/>
            <person name="Armbrust E.V."/>
            <person name="Aves S.J."/>
            <person name="Beiko R.G."/>
            <person name="Coutinho P."/>
            <person name="Dacks J.B."/>
            <person name="Durnford D.G."/>
            <person name="Fast N.M."/>
            <person name="Green B.R."/>
            <person name="Grisdale C."/>
            <person name="Hempe F."/>
            <person name="Henrissat B."/>
            <person name="Hoppner M.P."/>
            <person name="Ishida K.-I."/>
            <person name="Kim E."/>
            <person name="Koreny L."/>
            <person name="Kroth P.G."/>
            <person name="Liu Y."/>
            <person name="Malik S.-B."/>
            <person name="Maier U.G."/>
            <person name="McRose D."/>
            <person name="Mock T."/>
            <person name="Neilson J.A."/>
            <person name="Onodera N.T."/>
            <person name="Poole A.M."/>
            <person name="Pritham E.J."/>
            <person name="Richards T.A."/>
            <person name="Rocap G."/>
            <person name="Roy S.W."/>
            <person name="Sarai C."/>
            <person name="Schaack S."/>
            <person name="Shirato S."/>
            <person name="Slamovits C.H."/>
            <person name="Spencer D.F."/>
            <person name="Suzuki S."/>
            <person name="Worden A.Z."/>
            <person name="Zauner S."/>
            <person name="Barry K."/>
            <person name="Bell C."/>
            <person name="Bharti A.K."/>
            <person name="Crow J.A."/>
            <person name="Grimwood J."/>
            <person name="Kramer R."/>
            <person name="Lindquist E."/>
            <person name="Lucas S."/>
            <person name="Salamov A."/>
            <person name="McFadden G.I."/>
            <person name="Lane C.E."/>
            <person name="Keeling P.J."/>
            <person name="Gray M.W."/>
            <person name="Grigoriev I.V."/>
            <person name="Archibald J.M."/>
        </authorList>
    </citation>
    <scope>NUCLEOTIDE SEQUENCE</scope>
    <source>
        <strain evidence="6">CCMP2712</strain>
    </source>
</reference>
<dbReference type="Pfam" id="PF00004">
    <property type="entry name" value="AAA"/>
    <property type="match status" value="2"/>
</dbReference>
<dbReference type="PANTHER" id="PTHR23077">
    <property type="entry name" value="AAA-FAMILY ATPASE"/>
    <property type="match status" value="1"/>
</dbReference>
<dbReference type="InterPro" id="IPR003960">
    <property type="entry name" value="ATPase_AAA_CS"/>
</dbReference>
<dbReference type="HOGENOM" id="CLU_000688_1_1_1"/>
<dbReference type="CDD" id="cd00009">
    <property type="entry name" value="AAA"/>
    <property type="match status" value="1"/>
</dbReference>
<evidence type="ECO:0000259" key="3">
    <source>
        <dbReference type="SMART" id="SM00382"/>
    </source>
</evidence>
<dbReference type="OrthoDB" id="2187at2759"/>
<dbReference type="eggNOG" id="KOG0734">
    <property type="taxonomic scope" value="Eukaryota"/>
</dbReference>
<feature type="domain" description="AAA+ ATPase" evidence="3">
    <location>
        <begin position="472"/>
        <end position="627"/>
    </location>
</feature>
<feature type="region of interest" description="Disordered" evidence="2">
    <location>
        <begin position="908"/>
        <end position="931"/>
    </location>
</feature>
<evidence type="ECO:0000256" key="2">
    <source>
        <dbReference type="SAM" id="MobiDB-lite"/>
    </source>
</evidence>
<evidence type="ECO:0000256" key="1">
    <source>
        <dbReference type="ARBA" id="ARBA00004229"/>
    </source>
</evidence>
<dbReference type="GO" id="GO:0005778">
    <property type="term" value="C:peroxisomal membrane"/>
    <property type="evidence" value="ECO:0007669"/>
    <property type="project" value="TreeGrafter"/>
</dbReference>
<gene>
    <name evidence="4" type="ORF">GUITHDRAFT_113300</name>
</gene>
<dbReference type="PaxDb" id="55529-EKX40514"/>
<dbReference type="GO" id="GO:0005524">
    <property type="term" value="F:ATP binding"/>
    <property type="evidence" value="ECO:0007669"/>
    <property type="project" value="InterPro"/>
</dbReference>
<dbReference type="GO" id="GO:0005829">
    <property type="term" value="C:cytosol"/>
    <property type="evidence" value="ECO:0007669"/>
    <property type="project" value="TreeGrafter"/>
</dbReference>
<dbReference type="SMART" id="SM00382">
    <property type="entry name" value="AAA"/>
    <property type="match status" value="2"/>
</dbReference>
<dbReference type="PANTHER" id="PTHR23077:SF12">
    <property type="entry name" value="PEROXISOMAL ATPASE PEX1"/>
    <property type="match status" value="1"/>
</dbReference>
<dbReference type="InterPro" id="IPR003593">
    <property type="entry name" value="AAA+_ATPase"/>
</dbReference>
<feature type="domain" description="AAA+ ATPase" evidence="3">
    <location>
        <begin position="688"/>
        <end position="796"/>
    </location>
</feature>
<dbReference type="EMBL" id="JH993030">
    <property type="protein sequence ID" value="EKX40514.1"/>
    <property type="molecule type" value="Genomic_DNA"/>
</dbReference>
<dbReference type="GO" id="GO:0016558">
    <property type="term" value="P:protein import into peroxisome matrix"/>
    <property type="evidence" value="ECO:0007669"/>
    <property type="project" value="TreeGrafter"/>
</dbReference>
<evidence type="ECO:0000313" key="6">
    <source>
        <dbReference type="Proteomes" id="UP000011087"/>
    </source>
</evidence>
<dbReference type="STRING" id="905079.L1IXA2"/>
<dbReference type="AlphaFoldDB" id="L1IXA2"/>
<dbReference type="Gene3D" id="1.10.8.60">
    <property type="match status" value="1"/>
</dbReference>
<dbReference type="GO" id="GO:0009507">
    <property type="term" value="C:chloroplast"/>
    <property type="evidence" value="ECO:0007669"/>
    <property type="project" value="UniProtKB-SubCell"/>
</dbReference>
<reference evidence="5" key="3">
    <citation type="submission" date="2015-06" db="UniProtKB">
        <authorList>
            <consortium name="EnsemblProtists"/>
        </authorList>
    </citation>
    <scope>IDENTIFICATION</scope>
</reference>
<organism evidence="4">
    <name type="scientific">Guillardia theta (strain CCMP2712)</name>
    <name type="common">Cryptophyte</name>
    <dbReference type="NCBI Taxonomy" id="905079"/>
    <lineage>
        <taxon>Eukaryota</taxon>
        <taxon>Cryptophyceae</taxon>
        <taxon>Pyrenomonadales</taxon>
        <taxon>Geminigeraceae</taxon>
        <taxon>Guillardia</taxon>
    </lineage>
</organism>
<dbReference type="Proteomes" id="UP000011087">
    <property type="component" value="Unassembled WGS sequence"/>
</dbReference>
<keyword evidence="6" id="KW-1185">Reference proteome</keyword>
<evidence type="ECO:0000313" key="4">
    <source>
        <dbReference type="EMBL" id="EKX40514.1"/>
    </source>
</evidence>
<dbReference type="SUPFAM" id="SSF50692">
    <property type="entry name" value="ADC-like"/>
    <property type="match status" value="1"/>
</dbReference>
<dbReference type="RefSeq" id="XP_005827494.1">
    <property type="nucleotide sequence ID" value="XM_005827437.1"/>
</dbReference>
<dbReference type="KEGG" id="gtt:GUITHDRAFT_113300"/>
<name>L1IXA2_GUITC</name>
<dbReference type="Gene3D" id="3.40.50.300">
    <property type="entry name" value="P-loop containing nucleotide triphosphate hydrolases"/>
    <property type="match status" value="3"/>
</dbReference>
<dbReference type="InterPro" id="IPR050168">
    <property type="entry name" value="AAA_ATPase_domain"/>
</dbReference>
<comment type="subcellular location">
    <subcellularLocation>
        <location evidence="1">Plastid</location>
        <location evidence="1">Chloroplast</location>
    </subcellularLocation>
</comment>
<dbReference type="eggNOG" id="KOG0735">
    <property type="taxonomic scope" value="Eukaryota"/>
</dbReference>
<dbReference type="InterPro" id="IPR027417">
    <property type="entry name" value="P-loop_NTPase"/>
</dbReference>
<dbReference type="SUPFAM" id="SSF52540">
    <property type="entry name" value="P-loop containing nucleoside triphosphate hydrolases"/>
    <property type="match status" value="2"/>
</dbReference>
<dbReference type="GO" id="GO:0016887">
    <property type="term" value="F:ATP hydrolysis activity"/>
    <property type="evidence" value="ECO:0007669"/>
    <property type="project" value="InterPro"/>
</dbReference>
<accession>L1IXA2</accession>
<sequence>MGEGREERSRAQDDGVKLVPGRDCFVSLPSHVVDALFQKYQDALNAGALEVKWVGASRSHSTGEGRQTEVSLQGKNVRSLMVSWAGSCSSQSDALELSPSYAECLGLSDGIDIDVHFRKEVPVALQVLVEPVSTDDWEVDALPLPQDGESGFESGPTMTFRSQSLEVPVMRMCDRNTEVVVKPKEREAAGKGTEGGKCMTMRVLALEHLRGLVDKLHPSDIFVPQDILHRFDGKLCSLRLDEVVQGETRPGQVSKTLIGRTRGHPDIPSHHVVLGCHQRQQLLSPVGSRVQVRSLQGIPAQPAKVVISPVELASPMDKETKESSKEEKTSSDQCVIEDFEEFVRKWSPVRKRSLVLLDGTLVELKEEEEELRGDQATRINRRMSKKQQQFVCIHMQQADGSPYPPLANSVRIFDLWYDKDVLRSSQVDKIKCKKLQEDLVLEPCLREVVGGGQELVRNLETKQRSQLLRNALTGGVLLVGQQGSGKSFLARAMAHQLSASWAGGERRVESELEGGDDQKRPVAMASACSVHVLHCGDLCEADEYRIHTVLEETIERARQQAPAVLLLDDIDSLAPAESQHLEAAHDTKTLNVHGVAVLGTAKSLSSLSLPLLSPGLFDMQVEIPPLDRKARKAILCEMLGSMPMRLQSPPTVQWEDIAGMDEAKDTLLRMIQLPTRHPELFAAAPLRVRTGCLLYGHPGCGKTFLVGGVASKTGLNFITVKGPELLNKYIGASEQRGHDSTGVTDRVVNQFLTALDGIEGLSGVFVVAATSRPELIDAALLRPGRLDKHICCPMPDNKYRLRLLQRVASKAELDKDICLEDFAEQLEGCRWVAAPCLSIADAAGSCADLQAFIYNAQLLAIHDMIDGRKEEEEEERPRILLSHLQRAAEDLRPSLSEAERRRYDRIYESFQRSHKSPQAGEAGVQRKATMA</sequence>
<proteinExistence type="predicted"/>
<dbReference type="InterPro" id="IPR003959">
    <property type="entry name" value="ATPase_AAA_core"/>
</dbReference>
<protein>
    <recommendedName>
        <fullName evidence="3">AAA+ ATPase domain-containing protein</fullName>
    </recommendedName>
</protein>
<reference evidence="4 6" key="1">
    <citation type="journal article" date="2012" name="Nature">
        <title>Algal genomes reveal evolutionary mosaicism and the fate of nucleomorphs.</title>
        <authorList>
            <consortium name="DOE Joint Genome Institute"/>
            <person name="Curtis B.A."/>
            <person name="Tanifuji G."/>
            <person name="Burki F."/>
            <person name="Gruber A."/>
            <person name="Irimia M."/>
            <person name="Maruyama S."/>
            <person name="Arias M.C."/>
            <person name="Ball S.G."/>
            <person name="Gile G.H."/>
            <person name="Hirakawa Y."/>
            <person name="Hopkins J.F."/>
            <person name="Kuo A."/>
            <person name="Rensing S.A."/>
            <person name="Schmutz J."/>
            <person name="Symeonidi A."/>
            <person name="Elias M."/>
            <person name="Eveleigh R.J."/>
            <person name="Herman E.K."/>
            <person name="Klute M.J."/>
            <person name="Nakayama T."/>
            <person name="Obornik M."/>
            <person name="Reyes-Prieto A."/>
            <person name="Armbrust E.V."/>
            <person name="Aves S.J."/>
            <person name="Beiko R.G."/>
            <person name="Coutinho P."/>
            <person name="Dacks J.B."/>
            <person name="Durnford D.G."/>
            <person name="Fast N.M."/>
            <person name="Green B.R."/>
            <person name="Grisdale C.J."/>
            <person name="Hempel F."/>
            <person name="Henrissat B."/>
            <person name="Hoppner M.P."/>
            <person name="Ishida K."/>
            <person name="Kim E."/>
            <person name="Koreny L."/>
            <person name="Kroth P.G."/>
            <person name="Liu Y."/>
            <person name="Malik S.B."/>
            <person name="Maier U.G."/>
            <person name="McRose D."/>
            <person name="Mock T."/>
            <person name="Neilson J.A."/>
            <person name="Onodera N.T."/>
            <person name="Poole A.M."/>
            <person name="Pritham E.J."/>
            <person name="Richards T.A."/>
            <person name="Rocap G."/>
            <person name="Roy S.W."/>
            <person name="Sarai C."/>
            <person name="Schaack S."/>
            <person name="Shirato S."/>
            <person name="Slamovits C.H."/>
            <person name="Spencer D.F."/>
            <person name="Suzuki S."/>
            <person name="Worden A.Z."/>
            <person name="Zauner S."/>
            <person name="Barry K."/>
            <person name="Bell C."/>
            <person name="Bharti A.K."/>
            <person name="Crow J.A."/>
            <person name="Grimwood J."/>
            <person name="Kramer R."/>
            <person name="Lindquist E."/>
            <person name="Lucas S."/>
            <person name="Salamov A."/>
            <person name="McFadden G.I."/>
            <person name="Lane C.E."/>
            <person name="Keeling P.J."/>
            <person name="Gray M.W."/>
            <person name="Grigoriev I.V."/>
            <person name="Archibald J.M."/>
        </authorList>
    </citation>
    <scope>NUCLEOTIDE SEQUENCE</scope>
    <source>
        <strain evidence="4 6">CCMP2712</strain>
    </source>
</reference>
<evidence type="ECO:0000313" key="5">
    <source>
        <dbReference type="EnsemblProtists" id="EKX40514"/>
    </source>
</evidence>
<dbReference type="PROSITE" id="PS00674">
    <property type="entry name" value="AAA"/>
    <property type="match status" value="1"/>
</dbReference>
<dbReference type="InterPro" id="IPR009010">
    <property type="entry name" value="Asp_de-COase-like_dom_sf"/>
</dbReference>